<sequence length="44" mass="4811">DKKVMGSGVGGDGEWFGVRRCGEKAGKRDAVFGRETLCIAQYFK</sequence>
<evidence type="ECO:0000313" key="1">
    <source>
        <dbReference type="EMBL" id="GFA44658.1"/>
    </source>
</evidence>
<gene>
    <name evidence="1" type="ORF">Tci_616630</name>
</gene>
<protein>
    <submittedName>
        <fullName evidence="1">Uncharacterized protein</fullName>
    </submittedName>
</protein>
<feature type="non-terminal residue" evidence="1">
    <location>
        <position position="1"/>
    </location>
</feature>
<dbReference type="AlphaFoldDB" id="A0A699JN84"/>
<accession>A0A699JN84</accession>
<dbReference type="EMBL" id="BKCJ010425528">
    <property type="protein sequence ID" value="GFA44658.1"/>
    <property type="molecule type" value="Genomic_DNA"/>
</dbReference>
<organism evidence="1">
    <name type="scientific">Tanacetum cinerariifolium</name>
    <name type="common">Dalmatian daisy</name>
    <name type="synonym">Chrysanthemum cinerariifolium</name>
    <dbReference type="NCBI Taxonomy" id="118510"/>
    <lineage>
        <taxon>Eukaryota</taxon>
        <taxon>Viridiplantae</taxon>
        <taxon>Streptophyta</taxon>
        <taxon>Embryophyta</taxon>
        <taxon>Tracheophyta</taxon>
        <taxon>Spermatophyta</taxon>
        <taxon>Magnoliopsida</taxon>
        <taxon>eudicotyledons</taxon>
        <taxon>Gunneridae</taxon>
        <taxon>Pentapetalae</taxon>
        <taxon>asterids</taxon>
        <taxon>campanulids</taxon>
        <taxon>Asterales</taxon>
        <taxon>Asteraceae</taxon>
        <taxon>Asteroideae</taxon>
        <taxon>Anthemideae</taxon>
        <taxon>Anthemidinae</taxon>
        <taxon>Tanacetum</taxon>
    </lineage>
</organism>
<comment type="caution">
    <text evidence="1">The sequence shown here is derived from an EMBL/GenBank/DDBJ whole genome shotgun (WGS) entry which is preliminary data.</text>
</comment>
<reference evidence="1" key="1">
    <citation type="journal article" date="2019" name="Sci. Rep.">
        <title>Draft genome of Tanacetum cinerariifolium, the natural source of mosquito coil.</title>
        <authorList>
            <person name="Yamashiro T."/>
            <person name="Shiraishi A."/>
            <person name="Satake H."/>
            <person name="Nakayama K."/>
        </authorList>
    </citation>
    <scope>NUCLEOTIDE SEQUENCE</scope>
</reference>
<name>A0A699JN84_TANCI</name>
<proteinExistence type="predicted"/>
<feature type="non-terminal residue" evidence="1">
    <location>
        <position position="44"/>
    </location>
</feature>